<keyword evidence="1" id="KW-1133">Transmembrane helix</keyword>
<dbReference type="PROSITE" id="PS51257">
    <property type="entry name" value="PROKAR_LIPOPROTEIN"/>
    <property type="match status" value="1"/>
</dbReference>
<accession>A0A1B4LK56</accession>
<name>A0A1B4LK56_9BURK</name>
<dbReference type="AlphaFoldDB" id="A0A1B4LK56"/>
<evidence type="ECO:0000313" key="3">
    <source>
        <dbReference type="Proteomes" id="UP000243680"/>
    </source>
</evidence>
<sequence length="132" mass="14818">MNRLLVFPFELINQGGLSAVVGCLFFAIGLLLIFIVFKISLGLLNFSVMSSTTKKGRITRKFVVPEHTEQQGRLLVKVPARNMLEVDVEGELFVIGPPDWKYERVSEGDEVEVLLRIGRLTRAEVLDDIGPF</sequence>
<keyword evidence="1" id="KW-0472">Membrane</keyword>
<dbReference type="Proteomes" id="UP000243680">
    <property type="component" value="Chromosome 2"/>
</dbReference>
<reference evidence="2 3" key="1">
    <citation type="submission" date="2015-12" db="EMBL/GenBank/DDBJ databases">
        <title>Diversity of Burkholderia near neighbor genomes.</title>
        <authorList>
            <person name="Sahl J."/>
            <person name="Wagner D."/>
            <person name="Keim P."/>
        </authorList>
    </citation>
    <scope>NUCLEOTIDE SEQUENCE [LARGE SCALE GENOMIC DNA]</scope>
    <source>
        <strain evidence="2 3">MSMB0783</strain>
    </source>
</reference>
<organism evidence="2 3">
    <name type="scientific">Burkholderia ubonensis</name>
    <dbReference type="NCBI Taxonomy" id="101571"/>
    <lineage>
        <taxon>Bacteria</taxon>
        <taxon>Pseudomonadati</taxon>
        <taxon>Pseudomonadota</taxon>
        <taxon>Betaproteobacteria</taxon>
        <taxon>Burkholderiales</taxon>
        <taxon>Burkholderiaceae</taxon>
        <taxon>Burkholderia</taxon>
        <taxon>Burkholderia cepacia complex</taxon>
    </lineage>
</organism>
<gene>
    <name evidence="2" type="ORF">WJ35_21025</name>
</gene>
<dbReference type="EMBL" id="CP013422">
    <property type="protein sequence ID" value="AOJ77580.1"/>
    <property type="molecule type" value="Genomic_DNA"/>
</dbReference>
<proteinExistence type="predicted"/>
<evidence type="ECO:0000313" key="2">
    <source>
        <dbReference type="EMBL" id="AOJ77580.1"/>
    </source>
</evidence>
<protein>
    <submittedName>
        <fullName evidence="2">Uncharacterized protein</fullName>
    </submittedName>
</protein>
<feature type="transmembrane region" description="Helical" evidence="1">
    <location>
        <begin position="15"/>
        <end position="37"/>
    </location>
</feature>
<dbReference type="RefSeq" id="WP_034194866.1">
    <property type="nucleotide sequence ID" value="NZ_CP013422.1"/>
</dbReference>
<evidence type="ECO:0000256" key="1">
    <source>
        <dbReference type="SAM" id="Phobius"/>
    </source>
</evidence>
<keyword evidence="1" id="KW-0812">Transmembrane</keyword>